<dbReference type="Proteomes" id="UP000093000">
    <property type="component" value="Unassembled WGS sequence"/>
</dbReference>
<accession>A0A1C7NDA0</accession>
<dbReference type="EMBL" id="LUGH01000253">
    <property type="protein sequence ID" value="OBZ87018.1"/>
    <property type="molecule type" value="Genomic_DNA"/>
</dbReference>
<dbReference type="OrthoDB" id="2256060at2759"/>
<organism evidence="1 2">
    <name type="scientific">Choanephora cucurbitarum</name>
    <dbReference type="NCBI Taxonomy" id="101091"/>
    <lineage>
        <taxon>Eukaryota</taxon>
        <taxon>Fungi</taxon>
        <taxon>Fungi incertae sedis</taxon>
        <taxon>Mucoromycota</taxon>
        <taxon>Mucoromycotina</taxon>
        <taxon>Mucoromycetes</taxon>
        <taxon>Mucorales</taxon>
        <taxon>Mucorineae</taxon>
        <taxon>Choanephoraceae</taxon>
        <taxon>Choanephoroideae</taxon>
        <taxon>Choanephora</taxon>
    </lineage>
</organism>
<name>A0A1C7NDA0_9FUNG</name>
<keyword evidence="2" id="KW-1185">Reference proteome</keyword>
<comment type="caution">
    <text evidence="1">The sequence shown here is derived from an EMBL/GenBank/DDBJ whole genome shotgun (WGS) entry which is preliminary data.</text>
</comment>
<sequence length="196" mass="23131">MRFSTTNSVSLTHSDIPLTISFKKAFLNLRSKLPRQHKVSPIKNDAHTVITVVPKRQYQASAKQQDVYHNLRNYYGHPESKQQQQQQQPVIEKSDREARHRIVKQYQQDTSAEHRHWKEYSSPSFVDINTDAPLRFQTHAYVRDTRVNTNFLRIAAIKKHAQHSSQIVLTNTDKPYLKKRTDEFQWARPSTLRREV</sequence>
<proteinExistence type="predicted"/>
<gene>
    <name evidence="1" type="ORF">A0J61_04929</name>
</gene>
<evidence type="ECO:0000313" key="1">
    <source>
        <dbReference type="EMBL" id="OBZ87018.1"/>
    </source>
</evidence>
<reference evidence="1 2" key="1">
    <citation type="submission" date="2016-03" db="EMBL/GenBank/DDBJ databases">
        <title>Choanephora cucurbitarum.</title>
        <authorList>
            <person name="Min B."/>
            <person name="Park H."/>
            <person name="Park J.-H."/>
            <person name="Shin H.-D."/>
            <person name="Choi I.-G."/>
        </authorList>
    </citation>
    <scope>NUCLEOTIDE SEQUENCE [LARGE SCALE GENOMIC DNA]</scope>
    <source>
        <strain evidence="1 2">KUS-F28377</strain>
    </source>
</reference>
<protein>
    <submittedName>
        <fullName evidence="1">Uncharacterized protein</fullName>
    </submittedName>
</protein>
<dbReference type="AlphaFoldDB" id="A0A1C7NDA0"/>
<dbReference type="InParanoid" id="A0A1C7NDA0"/>
<evidence type="ECO:0000313" key="2">
    <source>
        <dbReference type="Proteomes" id="UP000093000"/>
    </source>
</evidence>